<comment type="pathway">
    <text evidence="2 12">Amino-acid degradation; L-lysine degradation via saccharopine pathway; glutaryl-CoA from L-lysine: step 6/6.</text>
</comment>
<evidence type="ECO:0000256" key="2">
    <source>
        <dbReference type="ARBA" id="ARBA00005145"/>
    </source>
</evidence>
<dbReference type="GO" id="GO:0033512">
    <property type="term" value="P:L-lysine catabolic process to acetyl-CoA via saccharopine"/>
    <property type="evidence" value="ECO:0007669"/>
    <property type="project" value="UniProtKB-UniRule"/>
</dbReference>
<evidence type="ECO:0000256" key="3">
    <source>
        <dbReference type="ARBA" id="ARBA00007317"/>
    </source>
</evidence>
<dbReference type="GO" id="GO:0005829">
    <property type="term" value="C:cytosol"/>
    <property type="evidence" value="ECO:0007669"/>
    <property type="project" value="TreeGrafter"/>
</dbReference>
<dbReference type="GO" id="GO:0006099">
    <property type="term" value="P:tricarboxylic acid cycle"/>
    <property type="evidence" value="ECO:0007669"/>
    <property type="project" value="UniProtKB-UniRule"/>
</dbReference>
<feature type="domain" description="Lipoyl-binding" evidence="14">
    <location>
        <begin position="2"/>
        <end position="77"/>
    </location>
</feature>
<gene>
    <name evidence="16" type="ORF">AVDCRST_MAG12-1829</name>
</gene>
<feature type="region of interest" description="Disordered" evidence="13">
    <location>
        <begin position="169"/>
        <end position="211"/>
    </location>
</feature>
<keyword evidence="8 12" id="KW-0808">Transferase</keyword>
<dbReference type="NCBIfam" id="NF004309">
    <property type="entry name" value="PRK05704.1"/>
    <property type="match status" value="1"/>
</dbReference>
<dbReference type="InterPro" id="IPR023213">
    <property type="entry name" value="CAT-like_dom_sf"/>
</dbReference>
<evidence type="ECO:0000256" key="11">
    <source>
        <dbReference type="ARBA" id="ARBA00052761"/>
    </source>
</evidence>
<protein>
    <recommendedName>
        <fullName evidence="6 12">Dihydrolipoyllysine-residue succinyltransferase component of 2-oxoglutarate dehydrogenase complex</fullName>
        <ecNumber evidence="5 12">2.3.1.61</ecNumber>
    </recommendedName>
    <alternativeName>
        <fullName evidence="12">2-oxoglutarate dehydrogenase complex component E2</fullName>
    </alternativeName>
</protein>
<keyword evidence="7 12" id="KW-0816">Tricarboxylic acid cycle</keyword>
<dbReference type="Gene3D" id="2.40.50.100">
    <property type="match status" value="1"/>
</dbReference>
<dbReference type="EC" id="2.3.1.61" evidence="5 12"/>
<keyword evidence="10 12" id="KW-0012">Acyltransferase</keyword>
<feature type="compositionally biased region" description="Basic and acidic residues" evidence="13">
    <location>
        <begin position="181"/>
        <end position="191"/>
    </location>
</feature>
<dbReference type="InterPro" id="IPR000089">
    <property type="entry name" value="Biotin_lipoyl"/>
</dbReference>
<organism evidence="16">
    <name type="scientific">uncultured Rubrobacteraceae bacterium</name>
    <dbReference type="NCBI Taxonomy" id="349277"/>
    <lineage>
        <taxon>Bacteria</taxon>
        <taxon>Bacillati</taxon>
        <taxon>Actinomycetota</taxon>
        <taxon>Rubrobacteria</taxon>
        <taxon>Rubrobacterales</taxon>
        <taxon>Rubrobacteraceae</taxon>
        <taxon>environmental samples</taxon>
    </lineage>
</organism>
<dbReference type="Pfam" id="PF00198">
    <property type="entry name" value="2-oxoacid_dh"/>
    <property type="match status" value="1"/>
</dbReference>
<evidence type="ECO:0000256" key="7">
    <source>
        <dbReference type="ARBA" id="ARBA00022532"/>
    </source>
</evidence>
<dbReference type="SUPFAM" id="SSF47005">
    <property type="entry name" value="Peripheral subunit-binding domain of 2-oxo acid dehydrogenase complex"/>
    <property type="match status" value="1"/>
</dbReference>
<dbReference type="InterPro" id="IPR050537">
    <property type="entry name" value="2-oxoacid_dehydrogenase"/>
</dbReference>
<evidence type="ECO:0000256" key="1">
    <source>
        <dbReference type="ARBA" id="ARBA00004052"/>
    </source>
</evidence>
<dbReference type="NCBIfam" id="TIGR01347">
    <property type="entry name" value="sucB"/>
    <property type="match status" value="1"/>
</dbReference>
<dbReference type="InterPro" id="IPR001078">
    <property type="entry name" value="2-oxoacid_DH_actylTfrase"/>
</dbReference>
<dbReference type="SUPFAM" id="SSF52777">
    <property type="entry name" value="CoA-dependent acyltransferases"/>
    <property type="match status" value="1"/>
</dbReference>
<evidence type="ECO:0000256" key="6">
    <source>
        <dbReference type="ARBA" id="ARBA00019511"/>
    </source>
</evidence>
<dbReference type="InterPro" id="IPR006255">
    <property type="entry name" value="SucB"/>
</dbReference>
<dbReference type="FunFam" id="3.30.559.10:FF:000007">
    <property type="entry name" value="Dihydrolipoamide acetyltransferase component of pyruvate dehydrogenase complex"/>
    <property type="match status" value="1"/>
</dbReference>
<evidence type="ECO:0000256" key="13">
    <source>
        <dbReference type="SAM" id="MobiDB-lite"/>
    </source>
</evidence>
<comment type="function">
    <text evidence="1 12">E2 component of the 2-oxoglutarate dehydrogenase (OGDH) complex which catalyzes the second step in the conversion of 2-oxoglutarate to succinyl-CoA and CO(2).</text>
</comment>
<evidence type="ECO:0000256" key="8">
    <source>
        <dbReference type="ARBA" id="ARBA00022679"/>
    </source>
</evidence>
<dbReference type="PANTHER" id="PTHR43416">
    <property type="entry name" value="DIHYDROLIPOYLLYSINE-RESIDUE SUCCINYLTRANSFERASE COMPONENT OF 2-OXOGLUTARATE DEHYDROGENASE COMPLEX, MITOCHONDRIAL-RELATED"/>
    <property type="match status" value="1"/>
</dbReference>
<dbReference type="Gene3D" id="4.10.320.10">
    <property type="entry name" value="E3-binding domain"/>
    <property type="match status" value="1"/>
</dbReference>
<evidence type="ECO:0000259" key="15">
    <source>
        <dbReference type="PROSITE" id="PS51826"/>
    </source>
</evidence>
<comment type="similarity">
    <text evidence="3 12">Belongs to the 2-oxoacid dehydrogenase family.</text>
</comment>
<feature type="compositionally biased region" description="Acidic residues" evidence="13">
    <location>
        <begin position="87"/>
        <end position="110"/>
    </location>
</feature>
<dbReference type="InterPro" id="IPR004167">
    <property type="entry name" value="PSBD"/>
</dbReference>
<dbReference type="Pfam" id="PF02817">
    <property type="entry name" value="E3_binding"/>
    <property type="match status" value="1"/>
</dbReference>
<dbReference type="InterPro" id="IPR003016">
    <property type="entry name" value="2-oxoA_DH_lipoyl-BS"/>
</dbReference>
<dbReference type="EMBL" id="CADCVK010000280">
    <property type="protein sequence ID" value="CAA9486343.1"/>
    <property type="molecule type" value="Genomic_DNA"/>
</dbReference>
<comment type="catalytic activity">
    <reaction evidence="11 12">
        <text>N(6)-[(R)-dihydrolipoyl]-L-lysyl-[protein] + succinyl-CoA = N(6)-[(R)-S(8)-succinyldihydrolipoyl]-L-lysyl-[protein] + CoA</text>
        <dbReference type="Rhea" id="RHEA:15213"/>
        <dbReference type="Rhea" id="RHEA-COMP:10475"/>
        <dbReference type="Rhea" id="RHEA-COMP:20092"/>
        <dbReference type="ChEBI" id="CHEBI:57287"/>
        <dbReference type="ChEBI" id="CHEBI:57292"/>
        <dbReference type="ChEBI" id="CHEBI:83100"/>
        <dbReference type="ChEBI" id="CHEBI:83120"/>
        <dbReference type="EC" id="2.3.1.61"/>
    </reaction>
</comment>
<dbReference type="AlphaFoldDB" id="A0A6J4S668"/>
<accession>A0A6J4S668</accession>
<proteinExistence type="inferred from homology"/>
<evidence type="ECO:0000313" key="16">
    <source>
        <dbReference type="EMBL" id="CAA9486343.1"/>
    </source>
</evidence>
<dbReference type="CDD" id="cd06849">
    <property type="entry name" value="lipoyl_domain"/>
    <property type="match status" value="1"/>
</dbReference>
<feature type="region of interest" description="Disordered" evidence="13">
    <location>
        <begin position="75"/>
        <end position="134"/>
    </location>
</feature>
<dbReference type="PROSITE" id="PS51826">
    <property type="entry name" value="PSBD"/>
    <property type="match status" value="1"/>
</dbReference>
<dbReference type="PANTHER" id="PTHR43416:SF5">
    <property type="entry name" value="DIHYDROLIPOYLLYSINE-RESIDUE SUCCINYLTRANSFERASE COMPONENT OF 2-OXOGLUTARATE DEHYDROGENASE COMPLEX, MITOCHONDRIAL"/>
    <property type="match status" value="1"/>
</dbReference>
<feature type="domain" description="Peripheral subunit-binding (PSBD)" evidence="15">
    <location>
        <begin position="129"/>
        <end position="166"/>
    </location>
</feature>
<reference evidence="16" key="1">
    <citation type="submission" date="2020-02" db="EMBL/GenBank/DDBJ databases">
        <authorList>
            <person name="Meier V. D."/>
        </authorList>
    </citation>
    <scope>NUCLEOTIDE SEQUENCE</scope>
    <source>
        <strain evidence="16">AVDCRST_MAG12</strain>
    </source>
</reference>
<comment type="cofactor">
    <cofactor evidence="12">
        <name>(R)-lipoate</name>
        <dbReference type="ChEBI" id="CHEBI:83088"/>
    </cofactor>
    <text evidence="12">Binds 1 lipoyl cofactor covalently.</text>
</comment>
<evidence type="ECO:0000256" key="9">
    <source>
        <dbReference type="ARBA" id="ARBA00022823"/>
    </source>
</evidence>
<evidence type="ECO:0000256" key="12">
    <source>
        <dbReference type="RuleBase" id="RU361138"/>
    </source>
</evidence>
<evidence type="ECO:0000256" key="10">
    <source>
        <dbReference type="ARBA" id="ARBA00023315"/>
    </source>
</evidence>
<sequence length="437" mass="46827">MADEIHVPELGESVADATVGRWLKQEGEAVSAGDALVELETDKINFEVEAEHDGVLESIAKAEGDTVTVGEVIGTIGEGNGAAPQQEDAEEASGEEAAGEQPEPEAEAEPEVQPSADEANGHREDGGGRASPSVRKLAEEYGVQLAEVEGSGSGGRITRDDVERLIRQQGGSSGSTSAPERPAEPEQDGKARQPAPQPAAQNGRADLEERVRVSRRRQTIAQRLVESQQTAAMLTTFNEVDVTAVMALRKRRKEAFQERTGARLGFMSFFAKAAIGALKAYPKVNAELQGNELVLKHYYDLGVAVSTEEGLVVPVVRDADRKSFAEIEGGIADLAVRAREGKLKIEDLTGGTFTITNGGIFGSLLSTPILTMPQVAILGMHKIQDRPMVVDGEVQVRPMMYLALSYDHRVIDGAEAVGFLVRIKELIEDPESLLLEG</sequence>
<name>A0A6J4S668_9ACTN</name>
<comment type="subunit">
    <text evidence="4">Forms a 24-polypeptide structural core with octahedral symmetry. Part of the 2-oxoglutarate dehydrogenase (OGDH) complex composed of E1 (2-oxoglutarate dehydrogenase), E2 (dihydrolipoamide succinyltransferase) and E3 (dihydrolipoamide dehydrogenase); the complex contains multiple copies of the three enzymatic components (E1, E2 and E3).</text>
</comment>
<dbReference type="Pfam" id="PF00364">
    <property type="entry name" value="Biotin_lipoyl"/>
    <property type="match status" value="1"/>
</dbReference>
<keyword evidence="9 12" id="KW-0450">Lipoyl</keyword>
<dbReference type="SUPFAM" id="SSF51230">
    <property type="entry name" value="Single hybrid motif"/>
    <property type="match status" value="1"/>
</dbReference>
<dbReference type="InterPro" id="IPR011053">
    <property type="entry name" value="Single_hybrid_motif"/>
</dbReference>
<dbReference type="InterPro" id="IPR036625">
    <property type="entry name" value="E3-bd_dom_sf"/>
</dbReference>
<evidence type="ECO:0000259" key="14">
    <source>
        <dbReference type="PROSITE" id="PS50968"/>
    </source>
</evidence>
<dbReference type="UniPathway" id="UPA00868">
    <property type="reaction ID" value="UER00840"/>
</dbReference>
<dbReference type="GO" id="GO:0045252">
    <property type="term" value="C:oxoglutarate dehydrogenase complex"/>
    <property type="evidence" value="ECO:0007669"/>
    <property type="project" value="UniProtKB-UniRule"/>
</dbReference>
<dbReference type="GO" id="GO:0004149">
    <property type="term" value="F:dihydrolipoyllysine-residue succinyltransferase activity"/>
    <property type="evidence" value="ECO:0007669"/>
    <property type="project" value="UniProtKB-UniRule"/>
</dbReference>
<dbReference type="PROSITE" id="PS00189">
    <property type="entry name" value="LIPOYL"/>
    <property type="match status" value="1"/>
</dbReference>
<evidence type="ECO:0000256" key="4">
    <source>
        <dbReference type="ARBA" id="ARBA00011666"/>
    </source>
</evidence>
<evidence type="ECO:0000256" key="5">
    <source>
        <dbReference type="ARBA" id="ARBA00012945"/>
    </source>
</evidence>
<dbReference type="Gene3D" id="3.30.559.10">
    <property type="entry name" value="Chloramphenicol acetyltransferase-like domain"/>
    <property type="match status" value="1"/>
</dbReference>
<dbReference type="PROSITE" id="PS50968">
    <property type="entry name" value="BIOTINYL_LIPOYL"/>
    <property type="match status" value="1"/>
</dbReference>